<organism evidence="1 2">
    <name type="scientific">Mycolicibacterium vanbaalenii</name>
    <name type="common">Mycobacterium vanbaalenii</name>
    <dbReference type="NCBI Taxonomy" id="110539"/>
    <lineage>
        <taxon>Bacteria</taxon>
        <taxon>Bacillati</taxon>
        <taxon>Actinomycetota</taxon>
        <taxon>Actinomycetes</taxon>
        <taxon>Mycobacteriales</taxon>
        <taxon>Mycobacteriaceae</taxon>
        <taxon>Mycolicibacterium</taxon>
    </lineage>
</organism>
<dbReference type="RefSeq" id="WP_159235060.1">
    <property type="nucleotide sequence ID" value="NZ_CACSIP010000064.1"/>
</dbReference>
<reference evidence="1 2" key="1">
    <citation type="submission" date="2019-11" db="EMBL/GenBank/DDBJ databases">
        <authorList>
            <person name="Holert J."/>
        </authorList>
    </citation>
    <scope>NUCLEOTIDE SEQUENCE [LARGE SCALE GENOMIC DNA]</scope>
    <source>
        <strain evidence="1">BC8_1</strain>
    </source>
</reference>
<evidence type="ECO:0000313" key="1">
    <source>
        <dbReference type="EMBL" id="CAA0136350.1"/>
    </source>
</evidence>
<dbReference type="OrthoDB" id="273614at2"/>
<sequence>MSADDPGRAVPEVGAASPRPGRTYAVQFTELALQQGGKTLWTLHQCGKCAALVVEDGKQAHANWHAQARSEIMMASMGFGGLGL</sequence>
<gene>
    <name evidence="1" type="ORF">AELLOGFF_06490</name>
</gene>
<accession>A0A5S9R8V8</accession>
<dbReference type="EMBL" id="CACSIP010000064">
    <property type="protein sequence ID" value="CAA0136350.1"/>
    <property type="molecule type" value="Genomic_DNA"/>
</dbReference>
<dbReference type="Proteomes" id="UP000430146">
    <property type="component" value="Unassembled WGS sequence"/>
</dbReference>
<proteinExistence type="predicted"/>
<name>A0A5S9R8V8_MYCVN</name>
<evidence type="ECO:0000313" key="2">
    <source>
        <dbReference type="Proteomes" id="UP000430146"/>
    </source>
</evidence>
<dbReference type="AlphaFoldDB" id="A0A5S9R8V8"/>
<keyword evidence="2" id="KW-1185">Reference proteome</keyword>
<protein>
    <submittedName>
        <fullName evidence="1">Uncharacterized protein</fullName>
    </submittedName>
</protein>